<evidence type="ECO:0000313" key="2">
    <source>
        <dbReference type="EMBL" id="KAK9749947.1"/>
    </source>
</evidence>
<feature type="compositionally biased region" description="Acidic residues" evidence="1">
    <location>
        <begin position="18"/>
        <end position="27"/>
    </location>
</feature>
<evidence type="ECO:0000313" key="3">
    <source>
        <dbReference type="Proteomes" id="UP001443914"/>
    </source>
</evidence>
<protein>
    <submittedName>
        <fullName evidence="2">Uncharacterized protein</fullName>
    </submittedName>
</protein>
<sequence>MGKNDSKRNNSYTTVTQNEDDSDTNLDDSDKKLNKRQNNKTRITEYNKRHRKLPLTNESAKVAKSYTTVTKIYTTMTQKLIKDRTEKREYPSIINNSVENYTQTCITERHPNIKTSKHPLNPKNQKNKKEVK</sequence>
<keyword evidence="3" id="KW-1185">Reference proteome</keyword>
<accession>A0AAW1MYE1</accession>
<evidence type="ECO:0000256" key="1">
    <source>
        <dbReference type="SAM" id="MobiDB-lite"/>
    </source>
</evidence>
<proteinExistence type="predicted"/>
<dbReference type="Proteomes" id="UP001443914">
    <property type="component" value="Unassembled WGS sequence"/>
</dbReference>
<gene>
    <name evidence="2" type="ORF">RND81_02G161100</name>
</gene>
<comment type="caution">
    <text evidence="2">The sequence shown here is derived from an EMBL/GenBank/DDBJ whole genome shotgun (WGS) entry which is preliminary data.</text>
</comment>
<dbReference type="AlphaFoldDB" id="A0AAW1MYE1"/>
<feature type="region of interest" description="Disordered" evidence="1">
    <location>
        <begin position="1"/>
        <end position="52"/>
    </location>
</feature>
<organism evidence="2 3">
    <name type="scientific">Saponaria officinalis</name>
    <name type="common">Common soapwort</name>
    <name type="synonym">Lychnis saponaria</name>
    <dbReference type="NCBI Taxonomy" id="3572"/>
    <lineage>
        <taxon>Eukaryota</taxon>
        <taxon>Viridiplantae</taxon>
        <taxon>Streptophyta</taxon>
        <taxon>Embryophyta</taxon>
        <taxon>Tracheophyta</taxon>
        <taxon>Spermatophyta</taxon>
        <taxon>Magnoliopsida</taxon>
        <taxon>eudicotyledons</taxon>
        <taxon>Gunneridae</taxon>
        <taxon>Pentapetalae</taxon>
        <taxon>Caryophyllales</taxon>
        <taxon>Caryophyllaceae</taxon>
        <taxon>Caryophylleae</taxon>
        <taxon>Saponaria</taxon>
    </lineage>
</organism>
<dbReference type="EMBL" id="JBDFQZ010000002">
    <property type="protein sequence ID" value="KAK9749947.1"/>
    <property type="molecule type" value="Genomic_DNA"/>
</dbReference>
<reference evidence="2" key="1">
    <citation type="submission" date="2024-03" db="EMBL/GenBank/DDBJ databases">
        <title>WGS assembly of Saponaria officinalis var. Norfolk2.</title>
        <authorList>
            <person name="Jenkins J."/>
            <person name="Shu S."/>
            <person name="Grimwood J."/>
            <person name="Barry K."/>
            <person name="Goodstein D."/>
            <person name="Schmutz J."/>
            <person name="Leebens-Mack J."/>
            <person name="Osbourn A."/>
        </authorList>
    </citation>
    <scope>NUCLEOTIDE SEQUENCE [LARGE SCALE GENOMIC DNA]</scope>
    <source>
        <strain evidence="2">JIC</strain>
    </source>
</reference>
<feature type="region of interest" description="Disordered" evidence="1">
    <location>
        <begin position="108"/>
        <end position="132"/>
    </location>
</feature>
<name>A0AAW1MYE1_SAPOF</name>